<dbReference type="InterPro" id="IPR035979">
    <property type="entry name" value="RBD_domain_sf"/>
</dbReference>
<feature type="compositionally biased region" description="Low complexity" evidence="3">
    <location>
        <begin position="95"/>
        <end position="111"/>
    </location>
</feature>
<dbReference type="SUPFAM" id="SSF54928">
    <property type="entry name" value="RNA-binding domain, RBD"/>
    <property type="match status" value="2"/>
</dbReference>
<dbReference type="AlphaFoldDB" id="A0AAW1TGA8"/>
<feature type="domain" description="RRM" evidence="4">
    <location>
        <begin position="471"/>
        <end position="543"/>
    </location>
</feature>
<organism evidence="5 6">
    <name type="scientific">Apatococcus fuscideae</name>
    <dbReference type="NCBI Taxonomy" id="2026836"/>
    <lineage>
        <taxon>Eukaryota</taxon>
        <taxon>Viridiplantae</taxon>
        <taxon>Chlorophyta</taxon>
        <taxon>core chlorophytes</taxon>
        <taxon>Trebouxiophyceae</taxon>
        <taxon>Chlorellales</taxon>
        <taxon>Chlorellaceae</taxon>
        <taxon>Apatococcus</taxon>
    </lineage>
</organism>
<evidence type="ECO:0000313" key="5">
    <source>
        <dbReference type="EMBL" id="KAK9868463.1"/>
    </source>
</evidence>
<feature type="region of interest" description="Disordered" evidence="3">
    <location>
        <begin position="544"/>
        <end position="786"/>
    </location>
</feature>
<feature type="compositionally biased region" description="Pro residues" evidence="3">
    <location>
        <begin position="664"/>
        <end position="680"/>
    </location>
</feature>
<evidence type="ECO:0000256" key="1">
    <source>
        <dbReference type="ARBA" id="ARBA00022884"/>
    </source>
</evidence>
<proteinExistence type="predicted"/>
<dbReference type="Proteomes" id="UP001485043">
    <property type="component" value="Unassembled WGS sequence"/>
</dbReference>
<dbReference type="EMBL" id="JALJOV010000027">
    <property type="protein sequence ID" value="KAK9868463.1"/>
    <property type="molecule type" value="Genomic_DNA"/>
</dbReference>
<feature type="compositionally biased region" description="Pro residues" evidence="3">
    <location>
        <begin position="624"/>
        <end position="647"/>
    </location>
</feature>
<comment type="caution">
    <text evidence="5">The sequence shown here is derived from an EMBL/GenBank/DDBJ whole genome shotgun (WGS) entry which is preliminary data.</text>
</comment>
<dbReference type="InterPro" id="IPR012677">
    <property type="entry name" value="Nucleotide-bd_a/b_plait_sf"/>
</dbReference>
<evidence type="ECO:0000259" key="4">
    <source>
        <dbReference type="PROSITE" id="PS50102"/>
    </source>
</evidence>
<dbReference type="Pfam" id="PF00076">
    <property type="entry name" value="RRM_1"/>
    <property type="match status" value="1"/>
</dbReference>
<gene>
    <name evidence="5" type="ORF">WJX84_003936</name>
</gene>
<feature type="region of interest" description="Disordered" evidence="3">
    <location>
        <begin position="1"/>
        <end position="40"/>
    </location>
</feature>
<dbReference type="PANTHER" id="PTHR23189">
    <property type="entry name" value="RNA RECOGNITION MOTIF-CONTAINING"/>
    <property type="match status" value="1"/>
</dbReference>
<feature type="compositionally biased region" description="Basic and acidic residues" evidence="3">
    <location>
        <begin position="613"/>
        <end position="622"/>
    </location>
</feature>
<feature type="region of interest" description="Disordered" evidence="3">
    <location>
        <begin position="72"/>
        <end position="111"/>
    </location>
</feature>
<evidence type="ECO:0000313" key="6">
    <source>
        <dbReference type="Proteomes" id="UP001485043"/>
    </source>
</evidence>
<name>A0AAW1TGA8_9CHLO</name>
<evidence type="ECO:0000256" key="2">
    <source>
        <dbReference type="PROSITE-ProRule" id="PRU00176"/>
    </source>
</evidence>
<feature type="compositionally biased region" description="Pro residues" evidence="3">
    <location>
        <begin position="603"/>
        <end position="612"/>
    </location>
</feature>
<feature type="region of interest" description="Disordered" evidence="3">
    <location>
        <begin position="442"/>
        <end position="463"/>
    </location>
</feature>
<dbReference type="PROSITE" id="PS50102">
    <property type="entry name" value="RRM"/>
    <property type="match status" value="1"/>
</dbReference>
<protein>
    <recommendedName>
        <fullName evidence="4">RRM domain-containing protein</fullName>
    </recommendedName>
</protein>
<feature type="compositionally biased region" description="Basic and acidic residues" evidence="3">
    <location>
        <begin position="734"/>
        <end position="743"/>
    </location>
</feature>
<feature type="region of interest" description="Disordered" evidence="3">
    <location>
        <begin position="150"/>
        <end position="279"/>
    </location>
</feature>
<dbReference type="CDD" id="cd00590">
    <property type="entry name" value="RRM_SF"/>
    <property type="match status" value="2"/>
</dbReference>
<sequence length="831" mass="88606">MSSEARSVPNKKRAAEESLAAPTAKRSNSESTDQREAFRSSIRHTYSSFQVLSSEKPQEPGNTQRAYKQLLSAASGDAPSRRLADGHHVNGFMKPLGSPGSLPAGSSISPASLQQALRHTLKGAYQELSPIKGREARAVLGHLLQKLPAVSEPQATGSSPHGEHLPHSQSGAVPLRGSSKNGQPSSQLQEQAPPATVAQRGKQHPSQDPRMLHHPLSHSASPSPAPPAPLDPRSGQAEIKRLAHRSPSIGRKRSRSPGTSRQQHLAPSPSDEPAGRNTLPVFEPGGAVCRASRCLWFGGLHPSVPESELRRECVRFGNVTDIHFPPCRMRDEAHVTFSTIHEAALCYEAMADTAPWGTPPLDVRFCEQLQPQGGLDDGWDEDSRQNIWVANATQSEILDILQGASLPGPQRVLPVAGLKPGFVLNLESPVLVDPTVKALQPRCGSRPGGLRRPSSPPGPPPTQFASEFACRTLWVGQLGPDVSETELLAAFRRCGTVTGHSFIRRSNCAFVDFDSIAAASEAKQALNGARFASCQIRLEFKDEPRGSRGAFREARSPGRLPHKGSMPAPALELQSWGRPPFREGPAAHRGGLTRRESRSAVTSPPPPLPQEHPPAEDGEARDPQLPPLPPEPPSPIPKPPADPPLPPHGTANGAHSSTHASLRTPPPLPKLLPSTGPPRPAACTSHSQHGPAQAALPHQTPTGLVHVPRLPNASLPGPPDAKANGRPQAPSTDTKTEPHDLPKADSGLIAGLPPGFTRPRKSLTPVKPTLPPHAPAPGCSHAASDLEPADWPQQLDVDNRIDVPSVYNSYDRALADQRAGFGPVLHWAELA</sequence>
<accession>A0AAW1TGA8</accession>
<keyword evidence="6" id="KW-1185">Reference proteome</keyword>
<feature type="compositionally biased region" description="Polar residues" evidence="3">
    <location>
        <begin position="256"/>
        <end position="265"/>
    </location>
</feature>
<feature type="compositionally biased region" description="Basic and acidic residues" evidence="3">
    <location>
        <begin position="544"/>
        <end position="556"/>
    </location>
</feature>
<dbReference type="GO" id="GO:0003723">
    <property type="term" value="F:RNA binding"/>
    <property type="evidence" value="ECO:0007669"/>
    <property type="project" value="UniProtKB-UniRule"/>
</dbReference>
<dbReference type="SMART" id="SM00360">
    <property type="entry name" value="RRM"/>
    <property type="match status" value="2"/>
</dbReference>
<keyword evidence="1 2" id="KW-0694">RNA-binding</keyword>
<feature type="compositionally biased region" description="Polar residues" evidence="3">
    <location>
        <begin position="178"/>
        <end position="190"/>
    </location>
</feature>
<evidence type="ECO:0000256" key="3">
    <source>
        <dbReference type="SAM" id="MobiDB-lite"/>
    </source>
</evidence>
<dbReference type="Gene3D" id="3.30.70.330">
    <property type="match status" value="2"/>
</dbReference>
<feature type="compositionally biased region" description="Low complexity" evidence="3">
    <location>
        <begin position="442"/>
        <end position="453"/>
    </location>
</feature>
<feature type="compositionally biased region" description="Basic and acidic residues" evidence="3">
    <location>
        <begin position="79"/>
        <end position="88"/>
    </location>
</feature>
<reference evidence="5 6" key="1">
    <citation type="journal article" date="2024" name="Nat. Commun.">
        <title>Phylogenomics reveals the evolutionary origins of lichenization in chlorophyte algae.</title>
        <authorList>
            <person name="Puginier C."/>
            <person name="Libourel C."/>
            <person name="Otte J."/>
            <person name="Skaloud P."/>
            <person name="Haon M."/>
            <person name="Grisel S."/>
            <person name="Petersen M."/>
            <person name="Berrin J.G."/>
            <person name="Delaux P.M."/>
            <person name="Dal Grande F."/>
            <person name="Keller J."/>
        </authorList>
    </citation>
    <scope>NUCLEOTIDE SEQUENCE [LARGE SCALE GENOMIC DNA]</scope>
    <source>
        <strain evidence="5 6">SAG 2523</strain>
    </source>
</reference>
<dbReference type="InterPro" id="IPR000504">
    <property type="entry name" value="RRM_dom"/>
</dbReference>